<dbReference type="InterPro" id="IPR038333">
    <property type="entry name" value="T1MK-like_N_sf"/>
</dbReference>
<dbReference type="Gene3D" id="1.20.1260.30">
    <property type="match status" value="1"/>
</dbReference>
<dbReference type="InterPro" id="IPR029063">
    <property type="entry name" value="SAM-dependent_MTases_sf"/>
</dbReference>
<dbReference type="PANTHER" id="PTHR30595">
    <property type="entry name" value="GLPR-RELATED TRANSCRIPTIONAL REPRESSOR"/>
    <property type="match status" value="1"/>
</dbReference>
<evidence type="ECO:0000256" key="1">
    <source>
        <dbReference type="ARBA" id="ARBA00022747"/>
    </source>
</evidence>
<keyword evidence="4" id="KW-1185">Reference proteome</keyword>
<dbReference type="Gene3D" id="1.10.10.10">
    <property type="entry name" value="Winged helix-like DNA-binding domain superfamily/Winged helix DNA-binding domain"/>
    <property type="match status" value="1"/>
</dbReference>
<gene>
    <name evidence="3" type="ORF">ANME2D_02610</name>
</gene>
<dbReference type="SUPFAM" id="SSF53335">
    <property type="entry name" value="S-adenosyl-L-methionine-dependent methyltransferases"/>
    <property type="match status" value="1"/>
</dbReference>
<dbReference type="GO" id="GO:0009307">
    <property type="term" value="P:DNA restriction-modification system"/>
    <property type="evidence" value="ECO:0007669"/>
    <property type="project" value="UniProtKB-KW"/>
</dbReference>
<accession>A0A062V454</accession>
<sequence>MPKNNNGRTVTDQSSMNAYIKSVCDIMRRDRTKGALEYIPELTWMMFLRILDEKEQEEELKCQAVGKSFTPSLKEPYRWRDWGNPHGKKRVELQNGKMGDFLDFVIMFSDRIEISSPGSFIGGVTPHNILTHPPVRRNPLLAEILQYIGAVNRGGLGVDRMYRRLLSYGKLPPEYPELAGAVQVIIRNGAFDEAIAKFVGRKAREGHGWRLEELIVLHHLRRNDKISTSEASEILQRTQRETSELLSSMEGIFIERIGTGRGTYYQLTNEILSSIGEKEKYTRIKGLSEEQKLQLLKNYLENNGKITNEEARNICGVNRNQSLRLIRKLVHKGFLRKIGKGRGAYYEKC</sequence>
<feature type="domain" description="N6 adenine-specific DNA methyltransferase N-terminal" evidence="2">
    <location>
        <begin position="18"/>
        <end position="93"/>
    </location>
</feature>
<dbReference type="Proteomes" id="UP000027153">
    <property type="component" value="Unassembled WGS sequence"/>
</dbReference>
<dbReference type="InterPro" id="IPR036388">
    <property type="entry name" value="WH-like_DNA-bd_sf"/>
</dbReference>
<dbReference type="AlphaFoldDB" id="A0A062V454"/>
<evidence type="ECO:0000313" key="4">
    <source>
        <dbReference type="Proteomes" id="UP000027153"/>
    </source>
</evidence>
<reference evidence="3 4" key="1">
    <citation type="journal article" date="2013" name="Nature">
        <title>Anaerobic oxidation of methane coupled to nitrate reduction in a novel archaeal lineage.</title>
        <authorList>
            <person name="Haroon M.F."/>
            <person name="Hu S."/>
            <person name="Shi Y."/>
            <person name="Imelfort M."/>
            <person name="Keller J."/>
            <person name="Hugenholtz P."/>
            <person name="Yuan Z."/>
            <person name="Tyson G.W."/>
        </authorList>
    </citation>
    <scope>NUCLEOTIDE SEQUENCE [LARGE SCALE GENOMIC DNA]</scope>
    <source>
        <strain evidence="3 4">ANME-2d</strain>
    </source>
</reference>
<dbReference type="EMBL" id="JMIY01000007">
    <property type="protein sequence ID" value="KCZ70589.1"/>
    <property type="molecule type" value="Genomic_DNA"/>
</dbReference>
<dbReference type="Pfam" id="PF12161">
    <property type="entry name" value="HsdM_N"/>
    <property type="match status" value="1"/>
</dbReference>
<evidence type="ECO:0000313" key="3">
    <source>
        <dbReference type="EMBL" id="KCZ70589.1"/>
    </source>
</evidence>
<dbReference type="InterPro" id="IPR022749">
    <property type="entry name" value="D12N6_MeTrfase_N"/>
</dbReference>
<dbReference type="OrthoDB" id="45790at2157"/>
<keyword evidence="1" id="KW-0680">Restriction system</keyword>
<evidence type="ECO:0000259" key="2">
    <source>
        <dbReference type="Pfam" id="PF12161"/>
    </source>
</evidence>
<comment type="caution">
    <text evidence="3">The sequence shown here is derived from an EMBL/GenBank/DDBJ whole genome shotgun (WGS) entry which is preliminary data.</text>
</comment>
<proteinExistence type="predicted"/>
<organism evidence="3 4">
    <name type="scientific">Candidatus Methanoperedens nitratireducens</name>
    <dbReference type="NCBI Taxonomy" id="1392998"/>
    <lineage>
        <taxon>Archaea</taxon>
        <taxon>Methanobacteriati</taxon>
        <taxon>Methanobacteriota</taxon>
        <taxon>Stenosarchaea group</taxon>
        <taxon>Methanomicrobia</taxon>
        <taxon>Methanosarcinales</taxon>
        <taxon>ANME-2 cluster</taxon>
        <taxon>Candidatus Methanoperedentaceae</taxon>
        <taxon>Candidatus Methanoperedens</taxon>
    </lineage>
</organism>
<protein>
    <submittedName>
        <fullName evidence="3">Putative transcriptional regulator with HTH domain</fullName>
    </submittedName>
</protein>
<dbReference type="Pfam" id="PF13749">
    <property type="entry name" value="HATPase_c_4"/>
    <property type="match status" value="1"/>
</dbReference>
<dbReference type="InterPro" id="IPR038475">
    <property type="entry name" value="RecG_C_sf"/>
</dbReference>
<dbReference type="Gene3D" id="3.30.565.60">
    <property type="match status" value="1"/>
</dbReference>
<name>A0A062V454_9EURY</name>
<dbReference type="RefSeq" id="WP_048092301.1">
    <property type="nucleotide sequence ID" value="NZ_JMIY01000007.1"/>
</dbReference>
<dbReference type="PANTHER" id="PTHR30595:SF6">
    <property type="entry name" value="SCHLAFEN ALBA-2 DOMAIN-CONTAINING PROTEIN"/>
    <property type="match status" value="1"/>
</dbReference>